<keyword evidence="1" id="KW-0732">Signal</keyword>
<dbReference type="EMBL" id="JABXBU010001863">
    <property type="protein sequence ID" value="KAF8782888.1"/>
    <property type="molecule type" value="Genomic_DNA"/>
</dbReference>
<name>A0A8T0F1U3_ARGBR</name>
<organism evidence="2 3">
    <name type="scientific">Argiope bruennichi</name>
    <name type="common">Wasp spider</name>
    <name type="synonym">Aranea bruennichi</name>
    <dbReference type="NCBI Taxonomy" id="94029"/>
    <lineage>
        <taxon>Eukaryota</taxon>
        <taxon>Metazoa</taxon>
        <taxon>Ecdysozoa</taxon>
        <taxon>Arthropoda</taxon>
        <taxon>Chelicerata</taxon>
        <taxon>Arachnida</taxon>
        <taxon>Araneae</taxon>
        <taxon>Araneomorphae</taxon>
        <taxon>Entelegynae</taxon>
        <taxon>Araneoidea</taxon>
        <taxon>Araneidae</taxon>
        <taxon>Argiope</taxon>
    </lineage>
</organism>
<dbReference type="GO" id="GO:0030414">
    <property type="term" value="F:peptidase inhibitor activity"/>
    <property type="evidence" value="ECO:0007669"/>
    <property type="project" value="InterPro"/>
</dbReference>
<dbReference type="Proteomes" id="UP000807504">
    <property type="component" value="Unassembled WGS sequence"/>
</dbReference>
<feature type="chain" id="PRO_5035778519" evidence="1">
    <location>
        <begin position="18"/>
        <end position="93"/>
    </location>
</feature>
<feature type="signal peptide" evidence="1">
    <location>
        <begin position="1"/>
        <end position="17"/>
    </location>
</feature>
<reference evidence="2" key="1">
    <citation type="journal article" date="2020" name="bioRxiv">
        <title>Chromosome-level reference genome of the European wasp spider Argiope bruennichi: a resource for studies on range expansion and evolutionary adaptation.</title>
        <authorList>
            <person name="Sheffer M.M."/>
            <person name="Hoppe A."/>
            <person name="Krehenwinkel H."/>
            <person name="Uhl G."/>
            <person name="Kuss A.W."/>
            <person name="Jensen L."/>
            <person name="Jensen C."/>
            <person name="Gillespie R.G."/>
            <person name="Hoff K.J."/>
            <person name="Prost S."/>
        </authorList>
    </citation>
    <scope>NUCLEOTIDE SEQUENCE</scope>
</reference>
<protein>
    <submittedName>
        <fullName evidence="2">Fungal protease inhibitor-1 like protein</fullName>
    </submittedName>
</protein>
<keyword evidence="3" id="KW-1185">Reference proteome</keyword>
<comment type="caution">
    <text evidence="2">The sequence shown here is derived from an EMBL/GenBank/DDBJ whole genome shotgun (WGS) entry which is preliminary data.</text>
</comment>
<reference evidence="2" key="2">
    <citation type="submission" date="2020-06" db="EMBL/GenBank/DDBJ databases">
        <authorList>
            <person name="Sheffer M."/>
        </authorList>
    </citation>
    <scope>NUCLEOTIDE SEQUENCE</scope>
</reference>
<gene>
    <name evidence="2" type="ORF">HNY73_013121</name>
</gene>
<dbReference type="InterPro" id="IPR053741">
    <property type="entry name" value="Ser_Fungal_Prot_Inhib_sf"/>
</dbReference>
<dbReference type="Gene3D" id="2.10.80.20">
    <property type="match status" value="1"/>
</dbReference>
<accession>A0A8T0F1U3</accession>
<dbReference type="AlphaFoldDB" id="A0A8T0F1U3"/>
<dbReference type="Pfam" id="PF12190">
    <property type="entry name" value="amfpi-1"/>
    <property type="match status" value="1"/>
</dbReference>
<evidence type="ECO:0000256" key="1">
    <source>
        <dbReference type="SAM" id="SignalP"/>
    </source>
</evidence>
<proteinExistence type="predicted"/>
<sequence>MNKTIFLLLIGVAVASAIVCPENYCEKIECKEVSCSSDEKYTEHGTFCGCCPACLHVIKKGESCFTLLLKGGGAPKATCDDGLECDYKTRTCE</sequence>
<dbReference type="InterPro" id="IPR021066">
    <property type="entry name" value="FPI1"/>
</dbReference>
<evidence type="ECO:0000313" key="3">
    <source>
        <dbReference type="Proteomes" id="UP000807504"/>
    </source>
</evidence>
<evidence type="ECO:0000313" key="2">
    <source>
        <dbReference type="EMBL" id="KAF8782888.1"/>
    </source>
</evidence>